<dbReference type="GO" id="GO:0003677">
    <property type="term" value="F:DNA binding"/>
    <property type="evidence" value="ECO:0007669"/>
    <property type="project" value="UniProtKB-KW"/>
</dbReference>
<dbReference type="RefSeq" id="WP_127680070.1">
    <property type="nucleotide sequence ID" value="NZ_SACM01000001.1"/>
</dbReference>
<reference evidence="6 7" key="1">
    <citation type="submission" date="2019-01" db="EMBL/GenBank/DDBJ databases">
        <authorList>
            <person name="Chen W.-M."/>
        </authorList>
    </citation>
    <scope>NUCLEOTIDE SEQUENCE [LARGE SCALE GENOMIC DNA]</scope>
    <source>
        <strain evidence="6 7">CCP-18</strain>
    </source>
</reference>
<sequence length="296" mass="31829">MESINPELARLFLTLAEELHFGRTAERLGLRQPQVSKGLRQLEADVGVPLLARTSRRVQLTPAGQALREPLQDWLQQGQGLAPLARAAAQGQRGRLRVGLVSPAGFGPLPLWLHAFQTAHPGVALELREATLDLQLDGLQRGTLDLGWVLQPTGSPAPPLGWRALQDEPFVLAVSERTAQRLGPRPGVAALLAEPLVLFPRDIAPALHDAVVDYYRAHGVLGQPRQRAVQMATLIHLASADFGLAWVPAAMQAVQRPGVVYLPAPRGAPRCQTWVLAAQPLGPVARAFLQGLPSAG</sequence>
<accession>A0A437LR20</accession>
<dbReference type="PANTHER" id="PTHR30346:SF17">
    <property type="entry name" value="LYSR FAMILY TRANSCRIPTIONAL REGULATOR"/>
    <property type="match status" value="1"/>
</dbReference>
<dbReference type="SUPFAM" id="SSF46785">
    <property type="entry name" value="Winged helix' DNA-binding domain"/>
    <property type="match status" value="1"/>
</dbReference>
<comment type="similarity">
    <text evidence="1">Belongs to the LysR transcriptional regulatory family.</text>
</comment>
<dbReference type="GO" id="GO:0032993">
    <property type="term" value="C:protein-DNA complex"/>
    <property type="evidence" value="ECO:0007669"/>
    <property type="project" value="TreeGrafter"/>
</dbReference>
<dbReference type="FunFam" id="1.10.10.10:FF:000001">
    <property type="entry name" value="LysR family transcriptional regulator"/>
    <property type="match status" value="1"/>
</dbReference>
<dbReference type="InterPro" id="IPR000847">
    <property type="entry name" value="LysR_HTH_N"/>
</dbReference>
<dbReference type="InterPro" id="IPR036388">
    <property type="entry name" value="WH-like_DNA-bd_sf"/>
</dbReference>
<evidence type="ECO:0000256" key="1">
    <source>
        <dbReference type="ARBA" id="ARBA00009437"/>
    </source>
</evidence>
<dbReference type="InterPro" id="IPR005119">
    <property type="entry name" value="LysR_subst-bd"/>
</dbReference>
<proteinExistence type="inferred from homology"/>
<dbReference type="EMBL" id="SACM01000001">
    <property type="protein sequence ID" value="RVT87663.1"/>
    <property type="molecule type" value="Genomic_DNA"/>
</dbReference>
<evidence type="ECO:0000313" key="6">
    <source>
        <dbReference type="EMBL" id="RVT87663.1"/>
    </source>
</evidence>
<dbReference type="InterPro" id="IPR036390">
    <property type="entry name" value="WH_DNA-bd_sf"/>
</dbReference>
<feature type="domain" description="HTH lysR-type" evidence="5">
    <location>
        <begin position="4"/>
        <end position="61"/>
    </location>
</feature>
<gene>
    <name evidence="6" type="ORF">EOD73_01130</name>
</gene>
<dbReference type="PRINTS" id="PR00039">
    <property type="entry name" value="HTHLYSR"/>
</dbReference>
<dbReference type="Pfam" id="PF03466">
    <property type="entry name" value="LysR_substrate"/>
    <property type="match status" value="1"/>
</dbReference>
<keyword evidence="7" id="KW-1185">Reference proteome</keyword>
<comment type="caution">
    <text evidence="6">The sequence shown here is derived from an EMBL/GenBank/DDBJ whole genome shotgun (WGS) entry which is preliminary data.</text>
</comment>
<dbReference type="Pfam" id="PF00126">
    <property type="entry name" value="HTH_1"/>
    <property type="match status" value="1"/>
</dbReference>
<evidence type="ECO:0000256" key="2">
    <source>
        <dbReference type="ARBA" id="ARBA00023015"/>
    </source>
</evidence>
<dbReference type="SUPFAM" id="SSF53850">
    <property type="entry name" value="Periplasmic binding protein-like II"/>
    <property type="match status" value="1"/>
</dbReference>
<name>A0A437LR20_9BURK</name>
<dbReference type="OrthoDB" id="8807047at2"/>
<dbReference type="Gene3D" id="1.10.10.10">
    <property type="entry name" value="Winged helix-like DNA-binding domain superfamily/Winged helix DNA-binding domain"/>
    <property type="match status" value="1"/>
</dbReference>
<evidence type="ECO:0000259" key="5">
    <source>
        <dbReference type="PROSITE" id="PS50931"/>
    </source>
</evidence>
<organism evidence="6 7">
    <name type="scientific">Inhella crocodyli</name>
    <dbReference type="NCBI Taxonomy" id="2499851"/>
    <lineage>
        <taxon>Bacteria</taxon>
        <taxon>Pseudomonadati</taxon>
        <taxon>Pseudomonadota</taxon>
        <taxon>Betaproteobacteria</taxon>
        <taxon>Burkholderiales</taxon>
        <taxon>Sphaerotilaceae</taxon>
        <taxon>Inhella</taxon>
    </lineage>
</organism>
<keyword evidence="3" id="KW-0238">DNA-binding</keyword>
<evidence type="ECO:0000256" key="4">
    <source>
        <dbReference type="ARBA" id="ARBA00023163"/>
    </source>
</evidence>
<evidence type="ECO:0000313" key="7">
    <source>
        <dbReference type="Proteomes" id="UP000288587"/>
    </source>
</evidence>
<protein>
    <submittedName>
        <fullName evidence="6">LysR family transcriptional regulator</fullName>
    </submittedName>
</protein>
<dbReference type="AlphaFoldDB" id="A0A437LR20"/>
<dbReference type="PROSITE" id="PS50931">
    <property type="entry name" value="HTH_LYSR"/>
    <property type="match status" value="1"/>
</dbReference>
<keyword evidence="4" id="KW-0804">Transcription</keyword>
<dbReference type="Proteomes" id="UP000288587">
    <property type="component" value="Unassembled WGS sequence"/>
</dbReference>
<dbReference type="GO" id="GO:0003700">
    <property type="term" value="F:DNA-binding transcription factor activity"/>
    <property type="evidence" value="ECO:0007669"/>
    <property type="project" value="InterPro"/>
</dbReference>
<dbReference type="Gene3D" id="3.40.190.10">
    <property type="entry name" value="Periplasmic binding protein-like II"/>
    <property type="match status" value="2"/>
</dbReference>
<dbReference type="PANTHER" id="PTHR30346">
    <property type="entry name" value="TRANSCRIPTIONAL DUAL REGULATOR HCAR-RELATED"/>
    <property type="match status" value="1"/>
</dbReference>
<keyword evidence="2" id="KW-0805">Transcription regulation</keyword>
<evidence type="ECO:0000256" key="3">
    <source>
        <dbReference type="ARBA" id="ARBA00023125"/>
    </source>
</evidence>